<evidence type="ECO:0000313" key="1">
    <source>
        <dbReference type="EMBL" id="RUP48153.1"/>
    </source>
</evidence>
<name>A0A433DBD8_9FUNG</name>
<dbReference type="AlphaFoldDB" id="A0A433DBD8"/>
<dbReference type="Proteomes" id="UP000268093">
    <property type="component" value="Unassembled WGS sequence"/>
</dbReference>
<reference evidence="1 2" key="1">
    <citation type="journal article" date="2018" name="New Phytol.">
        <title>Phylogenomics of Endogonaceae and evolution of mycorrhizas within Mucoromycota.</title>
        <authorList>
            <person name="Chang Y."/>
            <person name="Desiro A."/>
            <person name="Na H."/>
            <person name="Sandor L."/>
            <person name="Lipzen A."/>
            <person name="Clum A."/>
            <person name="Barry K."/>
            <person name="Grigoriev I.V."/>
            <person name="Martin F.M."/>
            <person name="Stajich J.E."/>
            <person name="Smith M.E."/>
            <person name="Bonito G."/>
            <person name="Spatafora J.W."/>
        </authorList>
    </citation>
    <scope>NUCLEOTIDE SEQUENCE [LARGE SCALE GENOMIC DNA]</scope>
    <source>
        <strain evidence="1 2">GMNB39</strain>
    </source>
</reference>
<organism evidence="1 2">
    <name type="scientific">Jimgerdemannia flammicorona</name>
    <dbReference type="NCBI Taxonomy" id="994334"/>
    <lineage>
        <taxon>Eukaryota</taxon>
        <taxon>Fungi</taxon>
        <taxon>Fungi incertae sedis</taxon>
        <taxon>Mucoromycota</taxon>
        <taxon>Mucoromycotina</taxon>
        <taxon>Endogonomycetes</taxon>
        <taxon>Endogonales</taxon>
        <taxon>Endogonaceae</taxon>
        <taxon>Jimgerdemannia</taxon>
    </lineage>
</organism>
<keyword evidence="2" id="KW-1185">Reference proteome</keyword>
<sequence length="162" mass="17879">MMAMDEMAIATAVANFSDSMKMSKSSMALQLWMHRNGYLIKAKHVLDIAGSNLTNGTQIDNPVATGIRHRGHQPAVDTDRRDDIKVQLLEKKTGEHSEQHWGFLIFGKRKVKVGATITTTKTEKVNEVVTAQTQKVVTVIATAMTSSPGQLQVNRKNPEFAC</sequence>
<gene>
    <name evidence="1" type="ORF">BC936DRAFT_144896</name>
</gene>
<accession>A0A433DBD8</accession>
<dbReference type="EMBL" id="RBNI01003652">
    <property type="protein sequence ID" value="RUP48153.1"/>
    <property type="molecule type" value="Genomic_DNA"/>
</dbReference>
<comment type="caution">
    <text evidence="1">The sequence shown here is derived from an EMBL/GenBank/DDBJ whole genome shotgun (WGS) entry which is preliminary data.</text>
</comment>
<proteinExistence type="predicted"/>
<dbReference type="OrthoDB" id="9895617at2759"/>
<protein>
    <submittedName>
        <fullName evidence="1">Uncharacterized protein</fullName>
    </submittedName>
</protein>
<evidence type="ECO:0000313" key="2">
    <source>
        <dbReference type="Proteomes" id="UP000268093"/>
    </source>
</evidence>